<dbReference type="Proteomes" id="UP001189122">
    <property type="component" value="Unassembled WGS sequence"/>
</dbReference>
<dbReference type="SUPFAM" id="SSF48452">
    <property type="entry name" value="TPR-like"/>
    <property type="match status" value="1"/>
</dbReference>
<dbReference type="InterPro" id="IPR039495">
    <property type="entry name" value="TAF1A"/>
</dbReference>
<dbReference type="GO" id="GO:0006360">
    <property type="term" value="P:transcription by RNA polymerase I"/>
    <property type="evidence" value="ECO:0007669"/>
    <property type="project" value="InterPro"/>
</dbReference>
<dbReference type="PANTHER" id="PTHR36720:SF1">
    <property type="entry name" value="TAF RNA POLYMERASE I SUBUNIT A"/>
    <property type="match status" value="1"/>
</dbReference>
<name>A0A7I8JEZ6_SPIIN</name>
<dbReference type="Pfam" id="PF14929">
    <property type="entry name" value="TAF1_subA"/>
    <property type="match status" value="1"/>
</dbReference>
<proteinExistence type="predicted"/>
<protein>
    <submittedName>
        <fullName evidence="1">Uncharacterized protein</fullName>
    </submittedName>
</protein>
<dbReference type="AlphaFoldDB" id="A0A7I8JEZ6"/>
<accession>A0A7I8JEZ6</accession>
<reference evidence="1 2" key="1">
    <citation type="submission" date="2019-12" db="EMBL/GenBank/DDBJ databases">
        <authorList>
            <person name="Scholz U."/>
            <person name="Mascher M."/>
            <person name="Fiebig A."/>
        </authorList>
    </citation>
    <scope>NUCLEOTIDE SEQUENCE</scope>
</reference>
<evidence type="ECO:0000313" key="1">
    <source>
        <dbReference type="EMBL" id="CAA2629445.1"/>
    </source>
</evidence>
<gene>
    <name evidence="1" type="ORF">SI7747_11015083</name>
</gene>
<evidence type="ECO:0000313" key="2">
    <source>
        <dbReference type="Proteomes" id="UP001189122"/>
    </source>
</evidence>
<dbReference type="EMBL" id="CACRZD030000011">
    <property type="protein sequence ID" value="CAA6668689.1"/>
    <property type="molecule type" value="Genomic_DNA"/>
</dbReference>
<keyword evidence="2" id="KW-1185">Reference proteome</keyword>
<dbReference type="GO" id="GO:0000120">
    <property type="term" value="C:RNA polymerase I transcription regulator complex"/>
    <property type="evidence" value="ECO:0007669"/>
    <property type="project" value="InterPro"/>
</dbReference>
<sequence>MQIEEASSMVVIKVEIDGCDSAPAKIKRRNKDSKVMEVKLGEADCEIDGAEKTVKKRRVSKCSYIKRILHEHRSRLVVLIDKLARKHEWSDASGALSVLLKGTPRGCSLMEDRKHFLLAMELVRRFPNSQDYTRRIKQIFEVWMSKLPWARKCCMKKHLIQMELALFCLMQGNIREAHHTMKFLAQDRESRSDPHVHLIHGLTSYQLWYSELPQEMQLKDFDVFTQPETLAWPRVVVSRNKLGLDACLLPIRLEESTEDLEFMILSHKKLLNEHYIDAVKHLRAALHSNPPMLSALHPLIQLLLIGDQVEEALKELNDFFHTSKSMLPLRYKARLLECLGNGQYMEFAKCYEQIVEIEPSHVPSLQRLISLHMNGNYGTVRLMEYLAMHLDHTDGISSMWEELASCFLKIQSLQLSEYEEDEESTMRPIHFSSMACRSTTPRKIPRVFLRGEARNMWTYRCKWWSKRHFSKAIYMSEIQTGDFQRLAYKAACACHLYGPDFQYVRELLCKGGRDQISFLRRHMDSSLKLCEALTAGNPL</sequence>
<dbReference type="Gene3D" id="1.25.40.10">
    <property type="entry name" value="Tetratricopeptide repeat domain"/>
    <property type="match status" value="1"/>
</dbReference>
<dbReference type="EMBL" id="LR743598">
    <property type="protein sequence ID" value="CAA2629445.1"/>
    <property type="molecule type" value="Genomic_DNA"/>
</dbReference>
<dbReference type="PANTHER" id="PTHR36720">
    <property type="entry name" value="TAF RNA POLYMERASE I SUBUNIT A"/>
    <property type="match status" value="1"/>
</dbReference>
<dbReference type="InterPro" id="IPR011990">
    <property type="entry name" value="TPR-like_helical_dom_sf"/>
</dbReference>
<organism evidence="1">
    <name type="scientific">Spirodela intermedia</name>
    <name type="common">Intermediate duckweed</name>
    <dbReference type="NCBI Taxonomy" id="51605"/>
    <lineage>
        <taxon>Eukaryota</taxon>
        <taxon>Viridiplantae</taxon>
        <taxon>Streptophyta</taxon>
        <taxon>Embryophyta</taxon>
        <taxon>Tracheophyta</taxon>
        <taxon>Spermatophyta</taxon>
        <taxon>Magnoliopsida</taxon>
        <taxon>Liliopsida</taxon>
        <taxon>Araceae</taxon>
        <taxon>Lemnoideae</taxon>
        <taxon>Spirodela</taxon>
    </lineage>
</organism>